<evidence type="ECO:0000313" key="3">
    <source>
        <dbReference type="Proteomes" id="UP001432027"/>
    </source>
</evidence>
<accession>A0AAV5SM47</accession>
<reference evidence="2" key="1">
    <citation type="submission" date="2023-10" db="EMBL/GenBank/DDBJ databases">
        <title>Genome assembly of Pristionchus species.</title>
        <authorList>
            <person name="Yoshida K."/>
            <person name="Sommer R.J."/>
        </authorList>
    </citation>
    <scope>NUCLEOTIDE SEQUENCE</scope>
    <source>
        <strain evidence="2">RS0144</strain>
    </source>
</reference>
<comment type="caution">
    <text evidence="2">The sequence shown here is derived from an EMBL/GenBank/DDBJ whole genome shotgun (WGS) entry which is preliminary data.</text>
</comment>
<dbReference type="AlphaFoldDB" id="A0AAV5SM47"/>
<dbReference type="EMBL" id="BTSX01000002">
    <property type="protein sequence ID" value="GMS83590.1"/>
    <property type="molecule type" value="Genomic_DNA"/>
</dbReference>
<dbReference type="Proteomes" id="UP001432027">
    <property type="component" value="Unassembled WGS sequence"/>
</dbReference>
<name>A0AAV5SM47_9BILA</name>
<protein>
    <submittedName>
        <fullName evidence="2">Uncharacterized protein</fullName>
    </submittedName>
</protein>
<gene>
    <name evidence="2" type="ORF">PENTCL1PPCAC_5765</name>
</gene>
<feature type="region of interest" description="Disordered" evidence="1">
    <location>
        <begin position="29"/>
        <end position="63"/>
    </location>
</feature>
<evidence type="ECO:0000256" key="1">
    <source>
        <dbReference type="SAM" id="MobiDB-lite"/>
    </source>
</evidence>
<sequence length="144" mass="16120">MQSLLRRQERHRKLLASVTAELRRRLSWSSKPQSKMVRSKRGSFPTRTGLTISRGNMKQSTTNSTISAPVVSVVTKPLMVDAMAAATTAPSFPVSKLETGAFDRPYKESKGEDEKNISLSEYSRKRAANDEKIVMKRPRVKAPI</sequence>
<evidence type="ECO:0000313" key="2">
    <source>
        <dbReference type="EMBL" id="GMS83590.1"/>
    </source>
</evidence>
<feature type="compositionally biased region" description="Polar residues" evidence="1">
    <location>
        <begin position="45"/>
        <end position="63"/>
    </location>
</feature>
<proteinExistence type="predicted"/>
<organism evidence="2 3">
    <name type="scientific">Pristionchus entomophagus</name>
    <dbReference type="NCBI Taxonomy" id="358040"/>
    <lineage>
        <taxon>Eukaryota</taxon>
        <taxon>Metazoa</taxon>
        <taxon>Ecdysozoa</taxon>
        <taxon>Nematoda</taxon>
        <taxon>Chromadorea</taxon>
        <taxon>Rhabditida</taxon>
        <taxon>Rhabditina</taxon>
        <taxon>Diplogasteromorpha</taxon>
        <taxon>Diplogasteroidea</taxon>
        <taxon>Neodiplogasteridae</taxon>
        <taxon>Pristionchus</taxon>
    </lineage>
</organism>
<keyword evidence="3" id="KW-1185">Reference proteome</keyword>